<dbReference type="GO" id="GO:0004252">
    <property type="term" value="F:serine-type endopeptidase activity"/>
    <property type="evidence" value="ECO:0007669"/>
    <property type="project" value="InterPro"/>
</dbReference>
<gene>
    <name evidence="2" type="ORF">CU669_00900</name>
</gene>
<dbReference type="OrthoDB" id="9766361at2"/>
<evidence type="ECO:0008006" key="4">
    <source>
        <dbReference type="Google" id="ProtNLM"/>
    </source>
</evidence>
<accession>A0A364P3K9</accession>
<dbReference type="InterPro" id="IPR001940">
    <property type="entry name" value="Peptidase_S1C"/>
</dbReference>
<dbReference type="PRINTS" id="PR00834">
    <property type="entry name" value="PROTEASES2C"/>
</dbReference>
<dbReference type="SUPFAM" id="SSF50494">
    <property type="entry name" value="Trypsin-like serine proteases"/>
    <property type="match status" value="1"/>
</dbReference>
<feature type="chain" id="PRO_5016792347" description="Serine protease" evidence="1">
    <location>
        <begin position="37"/>
        <end position="541"/>
    </location>
</feature>
<dbReference type="PANTHER" id="PTHR43019:SF23">
    <property type="entry name" value="PROTEASE DO-LIKE 5, CHLOROPLASTIC"/>
    <property type="match status" value="1"/>
</dbReference>
<organism evidence="2 3">
    <name type="scientific">Paramagnetospirillum kuznetsovii</name>
    <dbReference type="NCBI Taxonomy" id="2053833"/>
    <lineage>
        <taxon>Bacteria</taxon>
        <taxon>Pseudomonadati</taxon>
        <taxon>Pseudomonadota</taxon>
        <taxon>Alphaproteobacteria</taxon>
        <taxon>Rhodospirillales</taxon>
        <taxon>Magnetospirillaceae</taxon>
        <taxon>Paramagnetospirillum</taxon>
    </lineage>
</organism>
<comment type="caution">
    <text evidence="2">The sequence shown here is derived from an EMBL/GenBank/DDBJ whole genome shotgun (WGS) entry which is preliminary data.</text>
</comment>
<keyword evidence="1" id="KW-0732">Signal</keyword>
<evidence type="ECO:0000313" key="3">
    <source>
        <dbReference type="Proteomes" id="UP000251075"/>
    </source>
</evidence>
<dbReference type="Gene3D" id="2.40.10.120">
    <property type="match status" value="1"/>
</dbReference>
<dbReference type="PANTHER" id="PTHR43019">
    <property type="entry name" value="SERINE ENDOPROTEASE DEGS"/>
    <property type="match status" value="1"/>
</dbReference>
<feature type="signal peptide" evidence="1">
    <location>
        <begin position="1"/>
        <end position="36"/>
    </location>
</feature>
<dbReference type="GO" id="GO:0006508">
    <property type="term" value="P:proteolysis"/>
    <property type="evidence" value="ECO:0007669"/>
    <property type="project" value="InterPro"/>
</dbReference>
<proteinExistence type="predicted"/>
<name>A0A364P3K9_9PROT</name>
<sequence length="541" mass="59797">MALPQPLALFGGRMRARTLGRLGLVLTLLLAGPAHAADQHAADLRALLDNARAAEPDAADLTPMAIAPATSQQLLRQGDIDFQFSVGIDLPIDLQPKPLSSTVAGPMAETGRHVIVFDVALAKASRKVRDVQGMESQKVVEMVRRENPAYKRALAELDKAGLRAERYADKNQPIPPKIANILDTTQAKLASIPPFLETPVYGKYTYKAADVDAQKTLTVHYYVIDKQAKRYIKSTFDVMEAQHFIMAYDMADTDPNKGRIHADHSFEKDVRDWERAAVIVPLSKLLNHALQRQGEARSFTSVQPLLAELARDRSTAAARLESERFDARPLNDPRFDSVVAIFRHNALGSGFYVRSNIVMTNWHVVNGSDIVELKRYDGRETFGQVIARDTRLDLALIKVQDRGRPVEFAQGREIKPGDVTEVIGHPNGYAFTITRGLVSGIRRLKPAIMEGVNERDSLRNVPNYSTPHHKDGVLYIQTDAAINNGNSGGPMFVGNKVVGISDWGQLEKLRSDSAVTKVPGLNFTVHYSEAQRFITDALKGE</sequence>
<dbReference type="InterPro" id="IPR009003">
    <property type="entry name" value="Peptidase_S1_PA"/>
</dbReference>
<dbReference type="AlphaFoldDB" id="A0A364P3K9"/>
<reference evidence="2 3" key="1">
    <citation type="submission" date="2017-11" db="EMBL/GenBank/DDBJ databases">
        <title>Draft genome sequence of magnetotactic bacterium Magnetospirillum kuznetsovii LBB-42.</title>
        <authorList>
            <person name="Grouzdev D.S."/>
            <person name="Rysina M.S."/>
            <person name="Baslerov R.V."/>
            <person name="Koziaeva V."/>
        </authorList>
    </citation>
    <scope>NUCLEOTIDE SEQUENCE [LARGE SCALE GENOMIC DNA]</scope>
    <source>
        <strain evidence="2 3">LBB-42</strain>
    </source>
</reference>
<evidence type="ECO:0000313" key="2">
    <source>
        <dbReference type="EMBL" id="RAU23695.1"/>
    </source>
</evidence>
<dbReference type="EMBL" id="PGTO01000001">
    <property type="protein sequence ID" value="RAU23695.1"/>
    <property type="molecule type" value="Genomic_DNA"/>
</dbReference>
<protein>
    <recommendedName>
        <fullName evidence="4">Serine protease</fullName>
    </recommendedName>
</protein>
<dbReference type="Pfam" id="PF13365">
    <property type="entry name" value="Trypsin_2"/>
    <property type="match status" value="1"/>
</dbReference>
<evidence type="ECO:0000256" key="1">
    <source>
        <dbReference type="SAM" id="SignalP"/>
    </source>
</evidence>
<keyword evidence="3" id="KW-1185">Reference proteome</keyword>
<dbReference type="Proteomes" id="UP000251075">
    <property type="component" value="Unassembled WGS sequence"/>
</dbReference>